<feature type="compositionally biased region" description="Basic and acidic residues" evidence="1">
    <location>
        <begin position="642"/>
        <end position="658"/>
    </location>
</feature>
<feature type="compositionally biased region" description="Basic and acidic residues" evidence="1">
    <location>
        <begin position="387"/>
        <end position="405"/>
    </location>
</feature>
<feature type="region of interest" description="Disordered" evidence="1">
    <location>
        <begin position="606"/>
        <end position="659"/>
    </location>
</feature>
<evidence type="ECO:0000256" key="1">
    <source>
        <dbReference type="SAM" id="MobiDB-lite"/>
    </source>
</evidence>
<dbReference type="EMBL" id="JABANP010000015">
    <property type="protein sequence ID" value="KAF4695981.1"/>
    <property type="molecule type" value="Genomic_DNA"/>
</dbReference>
<evidence type="ECO:0000313" key="2">
    <source>
        <dbReference type="EMBL" id="KAF4695981.1"/>
    </source>
</evidence>
<accession>A0A7J6PKI0</accession>
<name>A0A7J6PKI0_PEROL</name>
<sequence>MGACAPSGMSNSTTLSVDPELFTRLARRIARTCRVSYPSARGVSSVDFATVIEWSDILSNCEMQHLDDLVGATVRAIVDILWQSLVITAHTAEEYLHYLTSVDALVTNLLSQGRQPPSADDQPHPPKVVHRWGCWPNRLGTALIERKIVHALKAGTLRSLNVEAATLRIVSYWLSLSPERVTSSHPGWVAVKGLMRDHKIDLSVAELLSGQRVSFRYSIDWWKLLQTAFAKQDSVDEVRALATSVLRVAACCGGFLKLIQHIDAANVDGMAANSPSKRPSKRSRKEKATLLKTFARSLTLELGSRLQNHLVLELQNALRSLPRNLKAVVSTRVCDTVDIATRETVCLKILSAVCDAFEQLSRSADALATEEIICCLVMHFLLHSEQRTGSREESPKRRDAARSETSDDNEETQSGELTPRSSSGEKNEGHIYAAALTVLTEDLQVYRLSIDSRASWSPLCRDISWLSTYAALRLKDVIEAVRDGSFHADGTIAVSRMVEEDTSGTMKASWSRLAKRFCTLVDRLASRGASLVLEADRLSFDLAESFGRCQRIVMQVDAENIVSFAKELGLPMKEVTPEAAMEVLRRAGHEKTRLLRNSLPSCLPLPHLPSRYRLSPEDTSSGSDSPAPMGSVSPDMPGDSPIKSRSEVRSTMHSKADRTTNMFDFSSTVVRRSFPTKVAQTEPLREAVRESASFDLGTNPRPSGMTLPVLPDDSPARPSQPSAILEGTDTTTLLTMLREQRDLNKSLLEELRQSREQFAAAITARDQEQVVAEAVNAAQRDRERQLQALKHEQYLKSLARIGTTLSPGKGRHPSNRSVITGSLTARPAVETPMLKTLLQREALRRPYDGDSAPTSYVTTSRTDYNTSNLRAMDNLFDDIRRGDA</sequence>
<protein>
    <submittedName>
        <fullName evidence="2">Uncharacterized protein</fullName>
    </submittedName>
</protein>
<dbReference type="AlphaFoldDB" id="A0A7J6PKI0"/>
<feature type="region of interest" description="Disordered" evidence="1">
    <location>
        <begin position="677"/>
        <end position="724"/>
    </location>
</feature>
<feature type="region of interest" description="Disordered" evidence="1">
    <location>
        <begin position="387"/>
        <end position="426"/>
    </location>
</feature>
<organism evidence="2 3">
    <name type="scientific">Perkinsus olseni</name>
    <name type="common">Perkinsus atlanticus</name>
    <dbReference type="NCBI Taxonomy" id="32597"/>
    <lineage>
        <taxon>Eukaryota</taxon>
        <taxon>Sar</taxon>
        <taxon>Alveolata</taxon>
        <taxon>Perkinsozoa</taxon>
        <taxon>Perkinsea</taxon>
        <taxon>Perkinsida</taxon>
        <taxon>Perkinsidae</taxon>
        <taxon>Perkinsus</taxon>
    </lineage>
</organism>
<comment type="caution">
    <text evidence="2">The sequence shown here is derived from an EMBL/GenBank/DDBJ whole genome shotgun (WGS) entry which is preliminary data.</text>
</comment>
<proteinExistence type="predicted"/>
<gene>
    <name evidence="2" type="ORF">FOZ60_002702</name>
</gene>
<dbReference type="OrthoDB" id="431126at2759"/>
<evidence type="ECO:0000313" key="3">
    <source>
        <dbReference type="Proteomes" id="UP000541610"/>
    </source>
</evidence>
<reference evidence="2 3" key="1">
    <citation type="submission" date="2020-04" db="EMBL/GenBank/DDBJ databases">
        <title>Perkinsus olseni comparative genomics.</title>
        <authorList>
            <person name="Bogema D.R."/>
        </authorList>
    </citation>
    <scope>NUCLEOTIDE SEQUENCE [LARGE SCALE GENOMIC DNA]</scope>
    <source>
        <strain evidence="2">00978-12</strain>
    </source>
</reference>
<dbReference type="Proteomes" id="UP000541610">
    <property type="component" value="Unassembled WGS sequence"/>
</dbReference>